<dbReference type="GO" id="GO:0085029">
    <property type="term" value="P:extracellular matrix assembly"/>
    <property type="evidence" value="ECO:0007669"/>
    <property type="project" value="TreeGrafter"/>
</dbReference>
<keyword evidence="6" id="KW-1133">Transmembrane helix</keyword>
<name>A0A5M9K304_MONFR</name>
<dbReference type="GO" id="GO:0050501">
    <property type="term" value="F:hyaluronan synthase activity"/>
    <property type="evidence" value="ECO:0007669"/>
    <property type="project" value="TreeGrafter"/>
</dbReference>
<feature type="transmembrane region" description="Helical" evidence="6">
    <location>
        <begin position="443"/>
        <end position="463"/>
    </location>
</feature>
<gene>
    <name evidence="7" type="ORF">EYC84_004469</name>
</gene>
<evidence type="ECO:0008006" key="9">
    <source>
        <dbReference type="Google" id="ProtNLM"/>
    </source>
</evidence>
<keyword evidence="3" id="KW-0328">Glycosyltransferase</keyword>
<keyword evidence="6" id="KW-0812">Transmembrane</keyword>
<dbReference type="PANTHER" id="PTHR22913:SF12">
    <property type="entry name" value="MANNURONAN SYNTHASE"/>
    <property type="match status" value="1"/>
</dbReference>
<dbReference type="GO" id="GO:0030213">
    <property type="term" value="P:hyaluronan biosynthetic process"/>
    <property type="evidence" value="ECO:0007669"/>
    <property type="project" value="TreeGrafter"/>
</dbReference>
<keyword evidence="2" id="KW-1003">Cell membrane</keyword>
<accession>A0A5M9K304</accession>
<evidence type="ECO:0000256" key="5">
    <source>
        <dbReference type="ARBA" id="ARBA00023136"/>
    </source>
</evidence>
<reference evidence="7 8" key="1">
    <citation type="submission" date="2019-06" db="EMBL/GenBank/DDBJ databases">
        <title>Genome Sequence of the Brown Rot Fungal Pathogen Monilinia fructicola.</title>
        <authorList>
            <person name="De Miccolis Angelini R.M."/>
            <person name="Landi L."/>
            <person name="Abate D."/>
            <person name="Pollastro S."/>
            <person name="Romanazzi G."/>
            <person name="Faretra F."/>
        </authorList>
    </citation>
    <scope>NUCLEOTIDE SEQUENCE [LARGE SCALE GENOMIC DNA]</scope>
    <source>
        <strain evidence="7 8">Mfrc123</strain>
    </source>
</reference>
<keyword evidence="4" id="KW-0808">Transferase</keyword>
<dbReference type="Pfam" id="PF13641">
    <property type="entry name" value="Glyco_tranf_2_3"/>
    <property type="match status" value="1"/>
</dbReference>
<evidence type="ECO:0000313" key="8">
    <source>
        <dbReference type="Proteomes" id="UP000322873"/>
    </source>
</evidence>
<dbReference type="Proteomes" id="UP000322873">
    <property type="component" value="Unassembled WGS sequence"/>
</dbReference>
<evidence type="ECO:0000256" key="1">
    <source>
        <dbReference type="ARBA" id="ARBA00004236"/>
    </source>
</evidence>
<dbReference type="PANTHER" id="PTHR22913">
    <property type="entry name" value="HYALURONAN SYNTHASE"/>
    <property type="match status" value="1"/>
</dbReference>
<feature type="transmembrane region" description="Helical" evidence="6">
    <location>
        <begin position="546"/>
        <end position="565"/>
    </location>
</feature>
<dbReference type="AlphaFoldDB" id="A0A5M9K304"/>
<protein>
    <recommendedName>
        <fullName evidence="9">Glycosyltransferase 2-like domain-containing protein</fullName>
    </recommendedName>
</protein>
<evidence type="ECO:0000256" key="3">
    <source>
        <dbReference type="ARBA" id="ARBA00022676"/>
    </source>
</evidence>
<proteinExistence type="predicted"/>
<dbReference type="SUPFAM" id="SSF53448">
    <property type="entry name" value="Nucleotide-diphospho-sugar transferases"/>
    <property type="match status" value="1"/>
</dbReference>
<evidence type="ECO:0000313" key="7">
    <source>
        <dbReference type="EMBL" id="KAA8575290.1"/>
    </source>
</evidence>
<comment type="subcellular location">
    <subcellularLocation>
        <location evidence="1">Cell membrane</location>
    </subcellularLocation>
</comment>
<comment type="caution">
    <text evidence="7">The sequence shown here is derived from an EMBL/GenBank/DDBJ whole genome shotgun (WGS) entry which is preliminary data.</text>
</comment>
<feature type="transmembrane region" description="Helical" evidence="6">
    <location>
        <begin position="492"/>
        <end position="515"/>
    </location>
</feature>
<keyword evidence="8" id="KW-1185">Reference proteome</keyword>
<dbReference type="GO" id="GO:0005886">
    <property type="term" value="C:plasma membrane"/>
    <property type="evidence" value="ECO:0007669"/>
    <property type="project" value="UniProtKB-SubCell"/>
</dbReference>
<dbReference type="EMBL" id="VICG01000002">
    <property type="protein sequence ID" value="KAA8575290.1"/>
    <property type="molecule type" value="Genomic_DNA"/>
</dbReference>
<evidence type="ECO:0000256" key="6">
    <source>
        <dbReference type="SAM" id="Phobius"/>
    </source>
</evidence>
<organism evidence="7 8">
    <name type="scientific">Monilinia fructicola</name>
    <name type="common">Brown rot fungus</name>
    <name type="synonym">Ciboria fructicola</name>
    <dbReference type="NCBI Taxonomy" id="38448"/>
    <lineage>
        <taxon>Eukaryota</taxon>
        <taxon>Fungi</taxon>
        <taxon>Dikarya</taxon>
        <taxon>Ascomycota</taxon>
        <taxon>Pezizomycotina</taxon>
        <taxon>Leotiomycetes</taxon>
        <taxon>Helotiales</taxon>
        <taxon>Sclerotiniaceae</taxon>
        <taxon>Monilinia</taxon>
    </lineage>
</organism>
<keyword evidence="5 6" id="KW-0472">Membrane</keyword>
<dbReference type="InterPro" id="IPR029044">
    <property type="entry name" value="Nucleotide-diphossugar_trans"/>
</dbReference>
<dbReference type="VEuPathDB" id="FungiDB:MFRU_002g01780"/>
<feature type="transmembrane region" description="Helical" evidence="6">
    <location>
        <begin position="577"/>
        <end position="596"/>
    </location>
</feature>
<sequence>MSFASKIFSTRAKHDAGEASVDVKYPRMFLNIIGCFIAGYVYFYMLLYSERPLTLDILFSIFLAELCRWANAKRRSHSDLQEADDDPGLLEKGRSGGKKVDSIAAIVGYREDPELFTRALESYLDAEHCRFILVSIDGDDTEDQEMINVFKKVYSENSAEIHFDLPFAEVALQMDRARSTATTDDEIISKCVTIAKNALQSNNIVIRGKGAVTRLCVSQPHMHKKGIMFTSFIVSLAIAEILGIEMLWSSDSDSLVFPDTLSRTMATFAADPKIGGASTSLFVHNKDETILTQLGSAVYLNEQYLARSFTGAAAASDCQSGPCAAFRLKALRTELITWYKQSVFGHWMVCLSLTSLGASNTVIRLFNEDRHLTTCLLRKGWRVVYVSDVFACTDTPTTLRRWLLQQVRWSRSVHVESFHRPSVYIMQSPILFFACLKREFEALIMPVTVLLYVTTGFVLFRTVSFQDYFRRRFFTMLYLSLRNPYRPTFVEWLWTIPGNLFYTIPLPAILTWSLLTPLHDSWGTTMRSSKELSTQSSKLRLKLWEVGFFVVWMGILGGATGRFIGGMFMLNPTEMNLCVLLGAVPVWSLFTLWMVIAE</sequence>
<feature type="transmembrane region" description="Helical" evidence="6">
    <location>
        <begin position="28"/>
        <end position="47"/>
    </location>
</feature>
<dbReference type="Gene3D" id="3.90.550.10">
    <property type="entry name" value="Spore Coat Polysaccharide Biosynthesis Protein SpsA, Chain A"/>
    <property type="match status" value="1"/>
</dbReference>
<evidence type="ECO:0000256" key="4">
    <source>
        <dbReference type="ARBA" id="ARBA00022679"/>
    </source>
</evidence>
<evidence type="ECO:0000256" key="2">
    <source>
        <dbReference type="ARBA" id="ARBA00022475"/>
    </source>
</evidence>